<keyword evidence="1" id="KW-0472">Membrane</keyword>
<name>A0AAN9QZT6_PHACN</name>
<dbReference type="EMBL" id="JAYMYR010000007">
    <property type="protein sequence ID" value="KAK7353119.1"/>
    <property type="molecule type" value="Genomic_DNA"/>
</dbReference>
<keyword evidence="3" id="KW-1185">Reference proteome</keyword>
<gene>
    <name evidence="2" type="ORF">VNO80_18558</name>
</gene>
<organism evidence="2 3">
    <name type="scientific">Phaseolus coccineus</name>
    <name type="common">Scarlet runner bean</name>
    <name type="synonym">Phaseolus multiflorus</name>
    <dbReference type="NCBI Taxonomy" id="3886"/>
    <lineage>
        <taxon>Eukaryota</taxon>
        <taxon>Viridiplantae</taxon>
        <taxon>Streptophyta</taxon>
        <taxon>Embryophyta</taxon>
        <taxon>Tracheophyta</taxon>
        <taxon>Spermatophyta</taxon>
        <taxon>Magnoliopsida</taxon>
        <taxon>eudicotyledons</taxon>
        <taxon>Gunneridae</taxon>
        <taxon>Pentapetalae</taxon>
        <taxon>rosids</taxon>
        <taxon>fabids</taxon>
        <taxon>Fabales</taxon>
        <taxon>Fabaceae</taxon>
        <taxon>Papilionoideae</taxon>
        <taxon>50 kb inversion clade</taxon>
        <taxon>NPAAA clade</taxon>
        <taxon>indigoferoid/millettioid clade</taxon>
        <taxon>Phaseoleae</taxon>
        <taxon>Phaseolus</taxon>
    </lineage>
</organism>
<proteinExistence type="predicted"/>
<evidence type="ECO:0000256" key="1">
    <source>
        <dbReference type="SAM" id="Phobius"/>
    </source>
</evidence>
<keyword evidence="1" id="KW-1133">Transmembrane helix</keyword>
<evidence type="ECO:0000313" key="3">
    <source>
        <dbReference type="Proteomes" id="UP001374584"/>
    </source>
</evidence>
<dbReference type="AlphaFoldDB" id="A0AAN9QZT6"/>
<keyword evidence="1" id="KW-0812">Transmembrane</keyword>
<sequence length="83" mass="9367">MQDALLLYAFVSPWVLSLFGVQYLVVPLSKISIFLGPSPFPIFNFNLRLNSNFFCSIRGFSRLNFPPFVSHQVTALVAILTNN</sequence>
<accession>A0AAN9QZT6</accession>
<comment type="caution">
    <text evidence="2">The sequence shown here is derived from an EMBL/GenBank/DDBJ whole genome shotgun (WGS) entry which is preliminary data.</text>
</comment>
<dbReference type="Proteomes" id="UP001374584">
    <property type="component" value="Unassembled WGS sequence"/>
</dbReference>
<evidence type="ECO:0000313" key="2">
    <source>
        <dbReference type="EMBL" id="KAK7353119.1"/>
    </source>
</evidence>
<feature type="transmembrane region" description="Helical" evidence="1">
    <location>
        <begin position="6"/>
        <end position="26"/>
    </location>
</feature>
<protein>
    <submittedName>
        <fullName evidence="2">Uncharacterized protein</fullName>
    </submittedName>
</protein>
<reference evidence="2 3" key="1">
    <citation type="submission" date="2024-01" db="EMBL/GenBank/DDBJ databases">
        <title>The genomes of 5 underutilized Papilionoideae crops provide insights into root nodulation and disease resistanc.</title>
        <authorList>
            <person name="Jiang F."/>
        </authorList>
    </citation>
    <scope>NUCLEOTIDE SEQUENCE [LARGE SCALE GENOMIC DNA]</scope>
    <source>
        <strain evidence="2">JINMINGXINNONG_FW02</strain>
        <tissue evidence="2">Leaves</tissue>
    </source>
</reference>